<sequence length="283" mass="31324">MMALPIGDSGSHFSQPAVDNLFNGVKWIQSISPSHERAMERWNWELGTWQAAPLWFLPQCHCSPPLTSKNGGLQPNVKTLKQRREARARDQMRCGYRCVCCVLCVTWMNTTWWVYCIYIFHTQYTCSKDRQSATAKESVALRTQLKLHFQQRAVKTAHSTSGSCERPPEAVELAASGYEIHVKAAQQGQKARGPVGHRDRLIASRDRQDGGPLVCFGHVFGAVFGAVFAAVFAARSSQLAARISPWEMMGTGPTKGTDEPLSPRVFSTPSPPICGRAVVQTCS</sequence>
<dbReference type="EMBL" id="KZ613847">
    <property type="protein sequence ID" value="PMD56872.1"/>
    <property type="molecule type" value="Genomic_DNA"/>
</dbReference>
<evidence type="ECO:0000256" key="1">
    <source>
        <dbReference type="SAM" id="Phobius"/>
    </source>
</evidence>
<evidence type="ECO:0000313" key="3">
    <source>
        <dbReference type="Proteomes" id="UP000235371"/>
    </source>
</evidence>
<feature type="transmembrane region" description="Helical" evidence="1">
    <location>
        <begin position="211"/>
        <end position="234"/>
    </location>
</feature>
<keyword evidence="1" id="KW-0472">Membrane</keyword>
<keyword evidence="1" id="KW-1133">Transmembrane helix</keyword>
<accession>A0A2J6T1H9</accession>
<gene>
    <name evidence="2" type="ORF">K444DRAFT_692145</name>
</gene>
<keyword evidence="1" id="KW-0812">Transmembrane</keyword>
<dbReference type="InParanoid" id="A0A2J6T1H9"/>
<name>A0A2J6T1H9_9HELO</name>
<feature type="transmembrane region" description="Helical" evidence="1">
    <location>
        <begin position="94"/>
        <end position="120"/>
    </location>
</feature>
<dbReference type="AlphaFoldDB" id="A0A2J6T1H9"/>
<reference evidence="2 3" key="1">
    <citation type="submission" date="2016-04" db="EMBL/GenBank/DDBJ databases">
        <title>A degradative enzymes factory behind the ericoid mycorrhizal symbiosis.</title>
        <authorList>
            <consortium name="DOE Joint Genome Institute"/>
            <person name="Martino E."/>
            <person name="Morin E."/>
            <person name="Grelet G."/>
            <person name="Kuo A."/>
            <person name="Kohler A."/>
            <person name="Daghino S."/>
            <person name="Barry K."/>
            <person name="Choi C."/>
            <person name="Cichocki N."/>
            <person name="Clum A."/>
            <person name="Copeland A."/>
            <person name="Hainaut M."/>
            <person name="Haridas S."/>
            <person name="Labutti K."/>
            <person name="Lindquist E."/>
            <person name="Lipzen A."/>
            <person name="Khouja H.-R."/>
            <person name="Murat C."/>
            <person name="Ohm R."/>
            <person name="Olson A."/>
            <person name="Spatafora J."/>
            <person name="Veneault-Fourrey C."/>
            <person name="Henrissat B."/>
            <person name="Grigoriev I."/>
            <person name="Martin F."/>
            <person name="Perotto S."/>
        </authorList>
    </citation>
    <scope>NUCLEOTIDE SEQUENCE [LARGE SCALE GENOMIC DNA]</scope>
    <source>
        <strain evidence="2 3">E</strain>
    </source>
</reference>
<dbReference type="Proteomes" id="UP000235371">
    <property type="component" value="Unassembled WGS sequence"/>
</dbReference>
<proteinExistence type="predicted"/>
<keyword evidence="3" id="KW-1185">Reference proteome</keyword>
<dbReference type="RefSeq" id="XP_024733776.1">
    <property type="nucleotide sequence ID" value="XM_024887816.1"/>
</dbReference>
<dbReference type="GeneID" id="36595892"/>
<protein>
    <submittedName>
        <fullName evidence="2">Uncharacterized protein</fullName>
    </submittedName>
</protein>
<evidence type="ECO:0000313" key="2">
    <source>
        <dbReference type="EMBL" id="PMD56872.1"/>
    </source>
</evidence>
<organism evidence="2 3">
    <name type="scientific">Hyaloscypha bicolor E</name>
    <dbReference type="NCBI Taxonomy" id="1095630"/>
    <lineage>
        <taxon>Eukaryota</taxon>
        <taxon>Fungi</taxon>
        <taxon>Dikarya</taxon>
        <taxon>Ascomycota</taxon>
        <taxon>Pezizomycotina</taxon>
        <taxon>Leotiomycetes</taxon>
        <taxon>Helotiales</taxon>
        <taxon>Hyaloscyphaceae</taxon>
        <taxon>Hyaloscypha</taxon>
        <taxon>Hyaloscypha bicolor</taxon>
    </lineage>
</organism>